<dbReference type="GO" id="GO:0006744">
    <property type="term" value="P:ubiquinone biosynthetic process"/>
    <property type="evidence" value="ECO:0007669"/>
    <property type="project" value="UniProtKB-KW"/>
</dbReference>
<dbReference type="PANTHER" id="PTHR11048">
    <property type="entry name" value="PRENYLTRANSFERASES"/>
    <property type="match status" value="1"/>
</dbReference>
<proteinExistence type="inferred from homology"/>
<dbReference type="AlphaFoldDB" id="A0A9D2HLB6"/>
<evidence type="ECO:0000313" key="13">
    <source>
        <dbReference type="EMBL" id="HJA79056.1"/>
    </source>
</evidence>
<sequence>MIKIEHSIFALPWAWAGAVLAARGLPPLFPLLMLTVAMIAVRSFAMGLNRIVDLPFDRENPRTCERALVTGEISLSQAWLFCGAAALIFILACACINSLCLTLALPALVFTAIYSLLKRLTPICHYWLGASLGLAPLAGWLSINPNHLDLAPLLLFCAVTLWVGAFDIYYAFQDLDFDTAFDLHSIPADYGPETALIMAGFSHVMTSVFLALFGLAAQLSLIWYAFWLGISVLLLVEHRLMLRRNPARINMAFFTLNGIVSPLVLLGIILGLVR</sequence>
<keyword evidence="7" id="KW-0831">Ubiquinone biosynthesis</keyword>
<evidence type="ECO:0000256" key="4">
    <source>
        <dbReference type="ARBA" id="ARBA00022475"/>
    </source>
</evidence>
<evidence type="ECO:0000256" key="7">
    <source>
        <dbReference type="ARBA" id="ARBA00022688"/>
    </source>
</evidence>
<feature type="transmembrane region" description="Helical" evidence="12">
    <location>
        <begin position="124"/>
        <end position="141"/>
    </location>
</feature>
<feature type="transmembrane region" description="Helical" evidence="12">
    <location>
        <begin position="252"/>
        <end position="273"/>
    </location>
</feature>
<dbReference type="Proteomes" id="UP000823821">
    <property type="component" value="Unassembled WGS sequence"/>
</dbReference>
<evidence type="ECO:0000256" key="1">
    <source>
        <dbReference type="ARBA" id="ARBA00001946"/>
    </source>
</evidence>
<comment type="caution">
    <text evidence="13">The sequence shown here is derived from an EMBL/GenBank/DDBJ whole genome shotgun (WGS) entry which is preliminary data.</text>
</comment>
<dbReference type="GO" id="GO:0008412">
    <property type="term" value="F:4-hydroxybenzoate polyprenyltransferase activity"/>
    <property type="evidence" value="ECO:0007669"/>
    <property type="project" value="UniProtKB-EC"/>
</dbReference>
<evidence type="ECO:0000256" key="8">
    <source>
        <dbReference type="ARBA" id="ARBA00022692"/>
    </source>
</evidence>
<keyword evidence="6" id="KW-0808">Transferase</keyword>
<feature type="transmembrane region" description="Helical" evidence="12">
    <location>
        <begin position="96"/>
        <end position="117"/>
    </location>
</feature>
<evidence type="ECO:0000256" key="11">
    <source>
        <dbReference type="ARBA" id="ARBA00034524"/>
    </source>
</evidence>
<feature type="transmembrane region" description="Helical" evidence="12">
    <location>
        <begin position="221"/>
        <end position="240"/>
    </location>
</feature>
<feature type="transmembrane region" description="Helical" evidence="12">
    <location>
        <begin position="193"/>
        <end position="215"/>
    </location>
</feature>
<keyword evidence="10 12" id="KW-0472">Membrane</keyword>
<dbReference type="EC" id="2.5.1.39" evidence="11"/>
<evidence type="ECO:0000256" key="3">
    <source>
        <dbReference type="ARBA" id="ARBA00005985"/>
    </source>
</evidence>
<dbReference type="FunFam" id="1.20.120.1780:FF:000001">
    <property type="entry name" value="4-hydroxybenzoate octaprenyltransferase"/>
    <property type="match status" value="1"/>
</dbReference>
<dbReference type="InterPro" id="IPR039653">
    <property type="entry name" value="Prenyltransferase"/>
</dbReference>
<reference evidence="13" key="2">
    <citation type="submission" date="2021-04" db="EMBL/GenBank/DDBJ databases">
        <authorList>
            <person name="Gilroy R."/>
        </authorList>
    </citation>
    <scope>NUCLEOTIDE SEQUENCE</scope>
    <source>
        <strain evidence="13">5032</strain>
    </source>
</reference>
<gene>
    <name evidence="13" type="primary">ubiA</name>
    <name evidence="13" type="ORF">H9784_05715</name>
</gene>
<comment type="cofactor">
    <cofactor evidence="1">
        <name>Mg(2+)</name>
        <dbReference type="ChEBI" id="CHEBI:18420"/>
    </cofactor>
</comment>
<evidence type="ECO:0000256" key="5">
    <source>
        <dbReference type="ARBA" id="ARBA00022519"/>
    </source>
</evidence>
<dbReference type="PANTHER" id="PTHR11048:SF28">
    <property type="entry name" value="4-HYDROXYBENZOATE POLYPRENYLTRANSFERASE, MITOCHONDRIAL"/>
    <property type="match status" value="1"/>
</dbReference>
<evidence type="ECO:0000313" key="14">
    <source>
        <dbReference type="Proteomes" id="UP000823821"/>
    </source>
</evidence>
<dbReference type="CDD" id="cd13959">
    <property type="entry name" value="PT_UbiA_COQ2"/>
    <property type="match status" value="1"/>
</dbReference>
<keyword evidence="8 12" id="KW-0812">Transmembrane</keyword>
<organism evidence="13 14">
    <name type="scientific">Candidatus Desulfovibrio intestinavium</name>
    <dbReference type="NCBI Taxonomy" id="2838534"/>
    <lineage>
        <taxon>Bacteria</taxon>
        <taxon>Pseudomonadati</taxon>
        <taxon>Thermodesulfobacteriota</taxon>
        <taxon>Desulfovibrionia</taxon>
        <taxon>Desulfovibrionales</taxon>
        <taxon>Desulfovibrionaceae</taxon>
        <taxon>Desulfovibrio</taxon>
    </lineage>
</organism>
<accession>A0A9D2HLB6</accession>
<dbReference type="NCBIfam" id="TIGR01475">
    <property type="entry name" value="ubiA_other"/>
    <property type="match status" value="1"/>
</dbReference>
<keyword evidence="9 12" id="KW-1133">Transmembrane helix</keyword>
<dbReference type="Gene3D" id="1.10.357.140">
    <property type="entry name" value="UbiA prenyltransferase"/>
    <property type="match status" value="1"/>
</dbReference>
<evidence type="ECO:0000256" key="2">
    <source>
        <dbReference type="ARBA" id="ARBA00004141"/>
    </source>
</evidence>
<feature type="transmembrane region" description="Helical" evidence="12">
    <location>
        <begin position="153"/>
        <end position="172"/>
    </location>
</feature>
<name>A0A9D2HLB6_9BACT</name>
<evidence type="ECO:0000256" key="6">
    <source>
        <dbReference type="ARBA" id="ARBA00022679"/>
    </source>
</evidence>
<evidence type="ECO:0000256" key="12">
    <source>
        <dbReference type="SAM" id="Phobius"/>
    </source>
</evidence>
<evidence type="ECO:0000256" key="10">
    <source>
        <dbReference type="ARBA" id="ARBA00023136"/>
    </source>
</evidence>
<dbReference type="InterPro" id="IPR006371">
    <property type="entry name" value="Polyprenyltransferase_UbiA-li"/>
</dbReference>
<evidence type="ECO:0000256" key="9">
    <source>
        <dbReference type="ARBA" id="ARBA00022989"/>
    </source>
</evidence>
<keyword evidence="4" id="KW-1003">Cell membrane</keyword>
<dbReference type="Pfam" id="PF01040">
    <property type="entry name" value="UbiA"/>
    <property type="match status" value="1"/>
</dbReference>
<dbReference type="Gene3D" id="1.20.120.1780">
    <property type="entry name" value="UbiA prenyltransferase"/>
    <property type="match status" value="1"/>
</dbReference>
<keyword evidence="5" id="KW-0997">Cell inner membrane</keyword>
<dbReference type="FunFam" id="1.10.357.140:FF:000008">
    <property type="entry name" value="4-hydroxybenzoate octaprenyltransferase"/>
    <property type="match status" value="1"/>
</dbReference>
<dbReference type="EMBL" id="DWZD01000038">
    <property type="protein sequence ID" value="HJA79056.1"/>
    <property type="molecule type" value="Genomic_DNA"/>
</dbReference>
<comment type="subcellular location">
    <subcellularLocation>
        <location evidence="2">Membrane</location>
        <topology evidence="2">Multi-pass membrane protein</topology>
    </subcellularLocation>
</comment>
<comment type="similarity">
    <text evidence="3">Belongs to the UbiA prenyltransferase family.</text>
</comment>
<dbReference type="InterPro" id="IPR044878">
    <property type="entry name" value="UbiA_sf"/>
</dbReference>
<dbReference type="InterPro" id="IPR000537">
    <property type="entry name" value="UbiA_prenyltransferase"/>
</dbReference>
<reference evidence="13" key="1">
    <citation type="journal article" date="2021" name="PeerJ">
        <title>Extensive microbial diversity within the chicken gut microbiome revealed by metagenomics and culture.</title>
        <authorList>
            <person name="Gilroy R."/>
            <person name="Ravi A."/>
            <person name="Getino M."/>
            <person name="Pursley I."/>
            <person name="Horton D.L."/>
            <person name="Alikhan N.F."/>
            <person name="Baker D."/>
            <person name="Gharbi K."/>
            <person name="Hall N."/>
            <person name="Watson M."/>
            <person name="Adriaenssens E.M."/>
            <person name="Foster-Nyarko E."/>
            <person name="Jarju S."/>
            <person name="Secka A."/>
            <person name="Antonio M."/>
            <person name="Oren A."/>
            <person name="Chaudhuri R.R."/>
            <person name="La Ragione R."/>
            <person name="Hildebrand F."/>
            <person name="Pallen M.J."/>
        </authorList>
    </citation>
    <scope>NUCLEOTIDE SEQUENCE</scope>
    <source>
        <strain evidence="13">5032</strain>
    </source>
</reference>
<protein>
    <recommendedName>
        <fullName evidence="11">4-hydroxybenzoate polyprenyltransferase</fullName>
        <ecNumber evidence="11">2.5.1.39</ecNumber>
    </recommendedName>
</protein>
<dbReference type="GO" id="GO:0005886">
    <property type="term" value="C:plasma membrane"/>
    <property type="evidence" value="ECO:0007669"/>
    <property type="project" value="TreeGrafter"/>
</dbReference>